<gene>
    <name evidence="1" type="ORF">ENG14_02550</name>
</gene>
<dbReference type="InterPro" id="IPR014721">
    <property type="entry name" value="Ribsml_uS5_D2-typ_fold_subgr"/>
</dbReference>
<dbReference type="Proteomes" id="UP000886355">
    <property type="component" value="Unassembled WGS sequence"/>
</dbReference>
<dbReference type="EMBL" id="DQZW01000120">
    <property type="protein sequence ID" value="HDL89766.1"/>
    <property type="molecule type" value="Genomic_DNA"/>
</dbReference>
<organism evidence="1">
    <name type="scientific">Thermodesulforhabdus norvegica</name>
    <dbReference type="NCBI Taxonomy" id="39841"/>
    <lineage>
        <taxon>Bacteria</taxon>
        <taxon>Pseudomonadati</taxon>
        <taxon>Thermodesulfobacteriota</taxon>
        <taxon>Syntrophobacteria</taxon>
        <taxon>Syntrophobacterales</taxon>
        <taxon>Thermodesulforhabdaceae</taxon>
        <taxon>Thermodesulforhabdus</taxon>
    </lineage>
</organism>
<name>A0A7C0WUW3_9BACT</name>
<dbReference type="GO" id="GO:0000725">
    <property type="term" value="P:recombinational repair"/>
    <property type="evidence" value="ECO:0007669"/>
    <property type="project" value="TreeGrafter"/>
</dbReference>
<proteinExistence type="predicted"/>
<dbReference type="PANTHER" id="PTHR32472:SF10">
    <property type="entry name" value="DNA REPAIR PROTEIN RADA-LIKE PROTEIN"/>
    <property type="match status" value="1"/>
</dbReference>
<evidence type="ECO:0000313" key="1">
    <source>
        <dbReference type="EMBL" id="HDL89766.1"/>
    </source>
</evidence>
<feature type="non-terminal residue" evidence="1">
    <location>
        <position position="1"/>
    </location>
</feature>
<dbReference type="SUPFAM" id="SSF54211">
    <property type="entry name" value="Ribosomal protein S5 domain 2-like"/>
    <property type="match status" value="1"/>
</dbReference>
<dbReference type="AlphaFoldDB" id="A0A7C0WUW3"/>
<reference evidence="1" key="1">
    <citation type="journal article" date="2020" name="mSystems">
        <title>Genome- and Community-Level Interaction Insights into Carbon Utilization and Element Cycling Functions of Hydrothermarchaeota in Hydrothermal Sediment.</title>
        <authorList>
            <person name="Zhou Z."/>
            <person name="Liu Y."/>
            <person name="Xu W."/>
            <person name="Pan J."/>
            <person name="Luo Z.H."/>
            <person name="Li M."/>
        </authorList>
    </citation>
    <scope>NUCLEOTIDE SEQUENCE [LARGE SCALE GENOMIC DNA]</scope>
    <source>
        <strain evidence="1">HyVt-19</strain>
    </source>
</reference>
<protein>
    <submittedName>
        <fullName evidence="1">DNA repair protein RadA</fullName>
    </submittedName>
</protein>
<sequence length="85" mass="9249">ADLSILLAVLSSYRDRPVSRDWVVFGEIGLAGEVRPVQNGEERLHEAVKHGFNRAIVPQSNVPKDGVEGMEIVGVLTLQEALDAL</sequence>
<dbReference type="PANTHER" id="PTHR32472">
    <property type="entry name" value="DNA REPAIR PROTEIN RADA"/>
    <property type="match status" value="1"/>
</dbReference>
<dbReference type="Gene3D" id="3.30.230.10">
    <property type="match status" value="1"/>
</dbReference>
<dbReference type="GO" id="GO:0005829">
    <property type="term" value="C:cytosol"/>
    <property type="evidence" value="ECO:0007669"/>
    <property type="project" value="TreeGrafter"/>
</dbReference>
<dbReference type="InterPro" id="IPR020568">
    <property type="entry name" value="Ribosomal_Su5_D2-typ_SF"/>
</dbReference>
<accession>A0A7C0WUW3</accession>
<comment type="caution">
    <text evidence="1">The sequence shown here is derived from an EMBL/GenBank/DDBJ whole genome shotgun (WGS) entry which is preliminary data.</text>
</comment>
<dbReference type="Pfam" id="PF13541">
    <property type="entry name" value="ChlI"/>
    <property type="match status" value="1"/>
</dbReference>